<evidence type="ECO:0000259" key="6">
    <source>
        <dbReference type="Pfam" id="PF07687"/>
    </source>
</evidence>
<organism evidence="7 8">
    <name type="scientific">Microbulbifer agarilyticus</name>
    <dbReference type="NCBI Taxonomy" id="260552"/>
    <lineage>
        <taxon>Bacteria</taxon>
        <taxon>Pseudomonadati</taxon>
        <taxon>Pseudomonadota</taxon>
        <taxon>Gammaproteobacteria</taxon>
        <taxon>Cellvibrionales</taxon>
        <taxon>Microbulbiferaceae</taxon>
        <taxon>Microbulbifer</taxon>
    </lineage>
</organism>
<dbReference type="Pfam" id="PF07687">
    <property type="entry name" value="M20_dimer"/>
    <property type="match status" value="1"/>
</dbReference>
<dbReference type="InterPro" id="IPR002933">
    <property type="entry name" value="Peptidase_M20"/>
</dbReference>
<dbReference type="SUPFAM" id="SSF53187">
    <property type="entry name" value="Zn-dependent exopeptidases"/>
    <property type="match status" value="1"/>
</dbReference>
<dbReference type="InterPro" id="IPR036264">
    <property type="entry name" value="Bact_exopeptidase_dim_dom"/>
</dbReference>
<keyword evidence="4" id="KW-0378">Hydrolase</keyword>
<dbReference type="GO" id="GO:0046872">
    <property type="term" value="F:metal ion binding"/>
    <property type="evidence" value="ECO:0007669"/>
    <property type="project" value="UniProtKB-KW"/>
</dbReference>
<dbReference type="Pfam" id="PF01546">
    <property type="entry name" value="Peptidase_M20"/>
    <property type="match status" value="1"/>
</dbReference>
<comment type="similarity">
    <text evidence="1">Belongs to the peptidase M20A family.</text>
</comment>
<accession>A0A1Q2M2D7</accession>
<evidence type="ECO:0000256" key="3">
    <source>
        <dbReference type="ARBA" id="ARBA00022723"/>
    </source>
</evidence>
<dbReference type="RefSeq" id="WP_077400822.1">
    <property type="nucleotide sequence ID" value="NZ_CP019650.1"/>
</dbReference>
<evidence type="ECO:0000256" key="4">
    <source>
        <dbReference type="ARBA" id="ARBA00022801"/>
    </source>
</evidence>
<dbReference type="AlphaFoldDB" id="A0A1Q2M2D7"/>
<evidence type="ECO:0000313" key="7">
    <source>
        <dbReference type="EMBL" id="AQQ66799.1"/>
    </source>
</evidence>
<dbReference type="STRING" id="260552.Mag101_03440"/>
<gene>
    <name evidence="7" type="ORF">Mag101_03440</name>
</gene>
<keyword evidence="5" id="KW-0862">Zinc</keyword>
<dbReference type="GO" id="GO:0006508">
    <property type="term" value="P:proteolysis"/>
    <property type="evidence" value="ECO:0007669"/>
    <property type="project" value="UniProtKB-KW"/>
</dbReference>
<dbReference type="PANTHER" id="PTHR45962:SF1">
    <property type="entry name" value="N-FATTY-ACYL-AMINO ACID SYNTHASE_HYDROLASE PM20D1"/>
    <property type="match status" value="1"/>
</dbReference>
<keyword evidence="8" id="KW-1185">Reference proteome</keyword>
<dbReference type="FunFam" id="3.40.630.10:FF:000027">
    <property type="entry name" value="N-fatty-acyl-amino acid synthase/hydrolase PM20D1"/>
    <property type="match status" value="1"/>
</dbReference>
<dbReference type="Gene3D" id="1.10.150.900">
    <property type="match status" value="1"/>
</dbReference>
<evidence type="ECO:0000313" key="8">
    <source>
        <dbReference type="Proteomes" id="UP000188219"/>
    </source>
</evidence>
<dbReference type="OrthoDB" id="3665926at2"/>
<proteinExistence type="inferred from homology"/>
<reference evidence="7" key="1">
    <citation type="submission" date="2017-02" db="EMBL/GenBank/DDBJ databases">
        <title>Genome of Microbulbifer agarilyticus GP101.</title>
        <authorList>
            <person name="Jung J."/>
            <person name="Bae S.S."/>
            <person name="Baek K."/>
        </authorList>
    </citation>
    <scope>NUCLEOTIDE SEQUENCE [LARGE SCALE GENOMIC DNA]</scope>
    <source>
        <strain evidence="7">GP101</strain>
    </source>
</reference>
<evidence type="ECO:0000256" key="2">
    <source>
        <dbReference type="ARBA" id="ARBA00022670"/>
    </source>
</evidence>
<protein>
    <submittedName>
        <fullName evidence="7">Peptidase M20</fullName>
    </submittedName>
</protein>
<dbReference type="GO" id="GO:0008233">
    <property type="term" value="F:peptidase activity"/>
    <property type="evidence" value="ECO:0007669"/>
    <property type="project" value="UniProtKB-KW"/>
</dbReference>
<dbReference type="PROSITE" id="PS00759">
    <property type="entry name" value="ARGE_DAPE_CPG2_2"/>
    <property type="match status" value="1"/>
</dbReference>
<feature type="domain" description="Peptidase M20 dimerisation" evidence="6">
    <location>
        <begin position="240"/>
        <end position="382"/>
    </location>
</feature>
<dbReference type="EMBL" id="CP019650">
    <property type="protein sequence ID" value="AQQ66799.1"/>
    <property type="molecule type" value="Genomic_DNA"/>
</dbReference>
<dbReference type="InterPro" id="IPR001261">
    <property type="entry name" value="ArgE/DapE_CS"/>
</dbReference>
<dbReference type="Proteomes" id="UP000188219">
    <property type="component" value="Chromosome"/>
</dbReference>
<dbReference type="InterPro" id="IPR011650">
    <property type="entry name" value="Peptidase_M20_dimer"/>
</dbReference>
<name>A0A1Q2M2D7_9GAMM</name>
<dbReference type="KEGG" id="maga:Mag101_03440"/>
<dbReference type="SUPFAM" id="SSF55031">
    <property type="entry name" value="Bacterial exopeptidase dimerisation domain"/>
    <property type="match status" value="1"/>
</dbReference>
<evidence type="ECO:0000256" key="1">
    <source>
        <dbReference type="ARBA" id="ARBA00006247"/>
    </source>
</evidence>
<dbReference type="InterPro" id="IPR047177">
    <property type="entry name" value="Pept_M20A"/>
</dbReference>
<dbReference type="PROSITE" id="PS00758">
    <property type="entry name" value="ARGE_DAPE_CPG2_1"/>
    <property type="match status" value="1"/>
</dbReference>
<keyword evidence="3" id="KW-0479">Metal-binding</keyword>
<evidence type="ECO:0000256" key="5">
    <source>
        <dbReference type="ARBA" id="ARBA00022833"/>
    </source>
</evidence>
<dbReference type="PANTHER" id="PTHR45962">
    <property type="entry name" value="N-FATTY-ACYL-AMINO ACID SYNTHASE/HYDROLASE PM20D1"/>
    <property type="match status" value="1"/>
</dbReference>
<dbReference type="Gene3D" id="3.40.630.10">
    <property type="entry name" value="Zn peptidases"/>
    <property type="match status" value="1"/>
</dbReference>
<keyword evidence="2" id="KW-0645">Protease</keyword>
<sequence>MKKRIVGLLGAGIVLVVAIASVRAVLVYPDRQLVIKNPQPPLALNAEQAAQRLADVIRFPTITQDEAPYLEPQPFIDFHHYLEAQYPAVTAFATRHVFNEYSLVYEFPGTNPELKPILLMGHMDVVSVDEDTLSDWTHPPFAGVISDGQIWGRGAIDNKASVMALMEAMEHLLQTGALPERSIFFSFGHDEEIGGKNGAAEIARYFASRELNFEFVLDEGGAITEGLMPGFEQPIAVIGVAEKGFVNVRLVVEQPGGHSSKPPASTGAGILARAIVNLEENQFPTTLKFTNMTFDAVGHYAGFGARFGMANQWLTGPMVESAILANESSASGIRTSTAATMLKGSSKSNILPTRASAVVNFRIMPGETAESVVARVRSIIDDPRVSIEPFMASNPSAVSSTDAYGYRLIEKNIRELDPNVLVAPYLVQGGTDSKHFYGLSDAVYRFLMVRVTPETVNTFHGIDERLGVEDYANGIRFFVMLLEQSSFPDKDQRGGEATAKAH</sequence>
<dbReference type="Gene3D" id="3.30.70.360">
    <property type="match status" value="1"/>
</dbReference>